<evidence type="ECO:0000313" key="3">
    <source>
        <dbReference type="EMBL" id="AHF08493.1"/>
    </source>
</evidence>
<proteinExistence type="predicted"/>
<evidence type="ECO:0000259" key="2">
    <source>
        <dbReference type="Pfam" id="PF09851"/>
    </source>
</evidence>
<dbReference type="Proteomes" id="UP000010847">
    <property type="component" value="Chromosome"/>
</dbReference>
<evidence type="ECO:0000256" key="1">
    <source>
        <dbReference type="SAM" id="Phobius"/>
    </source>
</evidence>
<sequence>MMRYGLGTNHGYATGWASGGTIILIFLMVIVSIAVFSFSNDYFKKKNHPKHNKLLKILEDKYINEEISDDDYIERNSLLDDEYLLHSDNPAIMQLKEQYAKCEIDSREYIKRKKELSERRNQFALDILRERYAKGEISSEEFRKIKADIQYD</sequence>
<reference evidence="3 4" key="1">
    <citation type="submission" date="2013-12" db="EMBL/GenBank/DDBJ databases">
        <authorList>
            <consortium name="DOE Joint Genome Institute"/>
            <person name="Smidt H."/>
            <person name="Huntemann M."/>
            <person name="Han J."/>
            <person name="Chen A."/>
            <person name="Kyrpides N."/>
            <person name="Mavromatis K."/>
            <person name="Markowitz V."/>
            <person name="Palaniappan K."/>
            <person name="Ivanova N."/>
            <person name="Schaumberg A."/>
            <person name="Pati A."/>
            <person name="Liolios K."/>
            <person name="Nordberg H.P."/>
            <person name="Cantor M.N."/>
            <person name="Hua S.X."/>
            <person name="Woyke T."/>
        </authorList>
    </citation>
    <scope>NUCLEOTIDE SEQUENCE [LARGE SCALE GENOMIC DNA]</scope>
    <source>
        <strain evidence="4">DSM 15288</strain>
    </source>
</reference>
<dbReference type="OrthoDB" id="1911600at2"/>
<gene>
    <name evidence="3" type="ORF">DESME_05160</name>
</gene>
<keyword evidence="4" id="KW-1185">Reference proteome</keyword>
<dbReference type="eggNOG" id="ENOG502ZQEF">
    <property type="taxonomic scope" value="Bacteria"/>
</dbReference>
<dbReference type="EMBL" id="CP007032">
    <property type="protein sequence ID" value="AHF08493.1"/>
    <property type="molecule type" value="Genomic_DNA"/>
</dbReference>
<protein>
    <recommendedName>
        <fullName evidence="2">SHOCT domain-containing protein</fullName>
    </recommendedName>
</protein>
<accession>W0EG43</accession>
<organism evidence="3 4">
    <name type="scientific">Desulfitobacterium metallireducens DSM 15288</name>
    <dbReference type="NCBI Taxonomy" id="871968"/>
    <lineage>
        <taxon>Bacteria</taxon>
        <taxon>Bacillati</taxon>
        <taxon>Bacillota</taxon>
        <taxon>Clostridia</taxon>
        <taxon>Eubacteriales</taxon>
        <taxon>Desulfitobacteriaceae</taxon>
        <taxon>Desulfitobacterium</taxon>
    </lineage>
</organism>
<feature type="transmembrane region" description="Helical" evidence="1">
    <location>
        <begin position="20"/>
        <end position="43"/>
    </location>
</feature>
<dbReference type="HOGENOM" id="CLU_1821977_0_0_9"/>
<keyword evidence="1" id="KW-0472">Membrane</keyword>
<dbReference type="RefSeq" id="WP_006714957.1">
    <property type="nucleotide sequence ID" value="NZ_CP007032.1"/>
</dbReference>
<keyword evidence="1" id="KW-1133">Transmembrane helix</keyword>
<dbReference type="KEGG" id="dmt:DESME_05160"/>
<dbReference type="InterPro" id="IPR018649">
    <property type="entry name" value="SHOCT"/>
</dbReference>
<feature type="domain" description="SHOCT" evidence="2">
    <location>
        <begin position="124"/>
        <end position="149"/>
    </location>
</feature>
<evidence type="ECO:0000313" key="4">
    <source>
        <dbReference type="Proteomes" id="UP000010847"/>
    </source>
</evidence>
<keyword evidence="1" id="KW-0812">Transmembrane</keyword>
<dbReference type="Pfam" id="PF09851">
    <property type="entry name" value="SHOCT"/>
    <property type="match status" value="1"/>
</dbReference>
<name>W0EG43_9FIRM</name>
<dbReference type="AlphaFoldDB" id="W0EG43"/>